<evidence type="ECO:0000256" key="1">
    <source>
        <dbReference type="ARBA" id="ARBA00001311"/>
    </source>
</evidence>
<comment type="similarity">
    <text evidence="2">Belongs to the amidase family.</text>
</comment>
<protein>
    <recommendedName>
        <fullName evidence="3">amidase</fullName>
        <ecNumber evidence="3">3.5.1.4</ecNumber>
    </recommendedName>
</protein>
<dbReference type="OrthoDB" id="6428749at2759"/>
<feature type="active site" description="Acyl-ester intermediate" evidence="5">
    <location>
        <position position="247"/>
    </location>
</feature>
<evidence type="ECO:0000256" key="5">
    <source>
        <dbReference type="PIRSR" id="PIRSR001221-1"/>
    </source>
</evidence>
<dbReference type="InterPro" id="IPR036928">
    <property type="entry name" value="AS_sf"/>
</dbReference>
<dbReference type="PIRSF" id="PIRSF001221">
    <property type="entry name" value="Amidase_fungi"/>
    <property type="match status" value="1"/>
</dbReference>
<reference evidence="7 8" key="1">
    <citation type="journal article" date="2017" name="BMC Genomics">
        <title>Chromosome level assembly and secondary metabolite potential of the parasitic fungus Cordyceps militaris.</title>
        <authorList>
            <person name="Kramer G.J."/>
            <person name="Nodwell J.R."/>
        </authorList>
    </citation>
    <scope>NUCLEOTIDE SEQUENCE [LARGE SCALE GENOMIC DNA]</scope>
    <source>
        <strain evidence="7 8">ATCC 34164</strain>
    </source>
</reference>
<feature type="domain" description="Amidase" evidence="6">
    <location>
        <begin position="94"/>
        <end position="544"/>
    </location>
</feature>
<organism evidence="7 8">
    <name type="scientific">Cordyceps militaris</name>
    <name type="common">Caterpillar fungus</name>
    <name type="synonym">Clavaria militaris</name>
    <dbReference type="NCBI Taxonomy" id="73501"/>
    <lineage>
        <taxon>Eukaryota</taxon>
        <taxon>Fungi</taxon>
        <taxon>Dikarya</taxon>
        <taxon>Ascomycota</taxon>
        <taxon>Pezizomycotina</taxon>
        <taxon>Sordariomycetes</taxon>
        <taxon>Hypocreomycetidae</taxon>
        <taxon>Hypocreales</taxon>
        <taxon>Cordycipitaceae</taxon>
        <taxon>Cordyceps</taxon>
    </lineage>
</organism>
<gene>
    <name evidence="7" type="ORF">A9K55_001292</name>
</gene>
<evidence type="ECO:0000313" key="8">
    <source>
        <dbReference type="Proteomes" id="UP000323067"/>
    </source>
</evidence>
<keyword evidence="4" id="KW-0378">Hydrolase</keyword>
<dbReference type="PANTHER" id="PTHR46072">
    <property type="entry name" value="AMIDASE-RELATED-RELATED"/>
    <property type="match status" value="1"/>
</dbReference>
<name>A0A2H4SSZ5_CORMI</name>
<evidence type="ECO:0000256" key="3">
    <source>
        <dbReference type="ARBA" id="ARBA00012922"/>
    </source>
</evidence>
<dbReference type="InterPro" id="IPR023631">
    <property type="entry name" value="Amidase_dom"/>
</dbReference>
<dbReference type="InterPro" id="IPR020556">
    <property type="entry name" value="Amidase_CS"/>
</dbReference>
<dbReference type="PANTHER" id="PTHR46072:SF4">
    <property type="entry name" value="AMIDASE C550.07-RELATED"/>
    <property type="match status" value="1"/>
</dbReference>
<dbReference type="Proteomes" id="UP000323067">
    <property type="component" value="Chromosome iii"/>
</dbReference>
<evidence type="ECO:0000259" key="6">
    <source>
        <dbReference type="Pfam" id="PF01425"/>
    </source>
</evidence>
<dbReference type="SUPFAM" id="SSF75304">
    <property type="entry name" value="Amidase signature (AS) enzymes"/>
    <property type="match status" value="1"/>
</dbReference>
<dbReference type="VEuPathDB" id="FungiDB:A9K55_001292"/>
<dbReference type="Gene3D" id="3.90.1300.10">
    <property type="entry name" value="Amidase signature (AS) domain"/>
    <property type="match status" value="1"/>
</dbReference>
<dbReference type="PROSITE" id="PS00571">
    <property type="entry name" value="AMIDASES"/>
    <property type="match status" value="1"/>
</dbReference>
<sequence>MTTPALPMVAVPPAMPRGSDAYEQKRAACLQQLADRIPVALRLPHAVVAAAPRNVTDIPRTCGLLTPRELAITEDHDAVALAAALAARTYTAVEVAAAFCKRAAVAHQLTCCLSDFFMAEALARARALDAHLAATGRPVGPLHGVPTSLKAHMPLAQHAVDVGTLDSQRVVQADCPAVAVLRAAGAVFYCKTNQPQFVMHLESASFHGRTLNPHNTALTAGGSSGGEAALLAMRGSVFGVGSDIGGSIRAPAAFCGVYGFKPTSNVLPRRDGLPGAGSPAEMTVPATWGPMSRSLRDMDLFMGVFAAARPWREDPRLSIAPWTGLTTAAGGPLKVGFMMTDGAIQPQPPVARAMEWARTQLQGAAGVEVKAFAPLRTQEATRNARIAYFPYGVDEMRASLAASGEPFLALSDYSVQDAEASPTPTAQGLFALSRTKEQFWYDWAAHWAAQDVDVLVCPAFYGAAPRHETAFYWNYTALFNYLDMPAAVLPTPVVAGPKGTERYAEGEPLSDECEHARRLWEEGDFEGAPICIQVVAPRQRDNELFGALERLSKYLNVE</sequence>
<dbReference type="Pfam" id="PF01425">
    <property type="entry name" value="Amidase"/>
    <property type="match status" value="1"/>
</dbReference>
<evidence type="ECO:0000256" key="2">
    <source>
        <dbReference type="ARBA" id="ARBA00009199"/>
    </source>
</evidence>
<proteinExistence type="inferred from homology"/>
<comment type="catalytic activity">
    <reaction evidence="1">
        <text>a monocarboxylic acid amide + H2O = a monocarboxylate + NH4(+)</text>
        <dbReference type="Rhea" id="RHEA:12020"/>
        <dbReference type="ChEBI" id="CHEBI:15377"/>
        <dbReference type="ChEBI" id="CHEBI:28938"/>
        <dbReference type="ChEBI" id="CHEBI:35757"/>
        <dbReference type="ChEBI" id="CHEBI:83628"/>
        <dbReference type="EC" id="3.5.1.4"/>
    </reaction>
</comment>
<dbReference type="EC" id="3.5.1.4" evidence="3"/>
<feature type="active site" description="Charge relay system" evidence="5">
    <location>
        <position position="223"/>
    </location>
</feature>
<feature type="active site" description="Charge relay system" evidence="5">
    <location>
        <position position="150"/>
    </location>
</feature>
<evidence type="ECO:0000313" key="7">
    <source>
        <dbReference type="EMBL" id="ATY66222.1"/>
    </source>
</evidence>
<dbReference type="GO" id="GO:0004040">
    <property type="term" value="F:amidase activity"/>
    <property type="evidence" value="ECO:0007669"/>
    <property type="project" value="UniProtKB-EC"/>
</dbReference>
<evidence type="ECO:0000256" key="4">
    <source>
        <dbReference type="ARBA" id="ARBA00022801"/>
    </source>
</evidence>
<accession>A0A2H4SSZ5</accession>
<dbReference type="EMBL" id="CP023326">
    <property type="protein sequence ID" value="ATY66222.1"/>
    <property type="molecule type" value="Genomic_DNA"/>
</dbReference>
<dbReference type="AlphaFoldDB" id="A0A2H4SSZ5"/>
<dbReference type="VEuPathDB" id="FungiDB:CCM_08353"/>